<evidence type="ECO:0000313" key="1">
    <source>
        <dbReference type="EMBL" id="CAB4598789.1"/>
    </source>
</evidence>
<dbReference type="AlphaFoldDB" id="A0A6J6GG23"/>
<name>A0A6J6GG23_9ZZZZ</name>
<gene>
    <name evidence="1" type="ORF">UFOPK1493_04180</name>
</gene>
<dbReference type="Gene3D" id="3.30.2310.20">
    <property type="entry name" value="RelE-like"/>
    <property type="match status" value="1"/>
</dbReference>
<reference evidence="1" key="1">
    <citation type="submission" date="2020-05" db="EMBL/GenBank/DDBJ databases">
        <authorList>
            <person name="Chiriac C."/>
            <person name="Salcher M."/>
            <person name="Ghai R."/>
            <person name="Kavagutti S V."/>
        </authorList>
    </citation>
    <scope>NUCLEOTIDE SEQUENCE</scope>
</reference>
<dbReference type="InterPro" id="IPR035093">
    <property type="entry name" value="RelE/ParE_toxin_dom_sf"/>
</dbReference>
<organism evidence="1">
    <name type="scientific">freshwater metagenome</name>
    <dbReference type="NCBI Taxonomy" id="449393"/>
    <lineage>
        <taxon>unclassified sequences</taxon>
        <taxon>metagenomes</taxon>
        <taxon>ecological metagenomes</taxon>
    </lineage>
</organism>
<accession>A0A6J6GG23</accession>
<protein>
    <submittedName>
        <fullName evidence="1">Unannotated protein</fullName>
    </submittedName>
</protein>
<dbReference type="EMBL" id="CAEZSR010000298">
    <property type="protein sequence ID" value="CAB4598789.1"/>
    <property type="molecule type" value="Genomic_DNA"/>
</dbReference>
<proteinExistence type="predicted"/>
<sequence length="107" mass="11753">MTTTQLRPLAENDLIERTRSYRSAGGDELAARFFDAAIAALDAIGRMPLAGSPRVGELCEVPGLRFRRVVGFPCGWYYFVAADHVDVVRLLADAQDLPAIFAEVEPE</sequence>